<comment type="catalytic activity">
    <reaction evidence="12">
        <text>L-histidine(out) + L-arginine(in) = L-histidine(in) + L-arginine(out)</text>
        <dbReference type="Rhea" id="RHEA:71063"/>
        <dbReference type="ChEBI" id="CHEBI:32682"/>
        <dbReference type="ChEBI" id="CHEBI:57595"/>
    </reaction>
    <physiologicalReaction direction="left-to-right" evidence="12">
        <dbReference type="Rhea" id="RHEA:71064"/>
    </physiologicalReaction>
</comment>
<dbReference type="Pfam" id="PF13520">
    <property type="entry name" value="AA_permease_2"/>
    <property type="match status" value="1"/>
</dbReference>
<feature type="transmembrane region" description="Helical" evidence="19">
    <location>
        <begin position="353"/>
        <end position="372"/>
    </location>
</feature>
<evidence type="ECO:0000256" key="16">
    <source>
        <dbReference type="ARBA" id="ARBA00079910"/>
    </source>
</evidence>
<dbReference type="RefSeq" id="XP_009047459.1">
    <property type="nucleotide sequence ID" value="XM_009049211.1"/>
</dbReference>
<name>V4AD12_LOTGI</name>
<dbReference type="FunFam" id="1.20.1740.10:FF:000015">
    <property type="entry name" value="B(0,+)-type amino acid transporter 1"/>
    <property type="match status" value="1"/>
</dbReference>
<keyword evidence="21" id="KW-1185">Reference proteome</keyword>
<feature type="transmembrane region" description="Helical" evidence="19">
    <location>
        <begin position="378"/>
        <end position="399"/>
    </location>
</feature>
<keyword evidence="9" id="KW-1015">Disulfide bond</keyword>
<evidence type="ECO:0000256" key="9">
    <source>
        <dbReference type="ARBA" id="ARBA00023157"/>
    </source>
</evidence>
<gene>
    <name evidence="20" type="ORF">LOTGIDRAFT_225086</name>
</gene>
<feature type="transmembrane region" description="Helical" evidence="19">
    <location>
        <begin position="411"/>
        <end position="432"/>
    </location>
</feature>
<comment type="catalytic activity">
    <reaction evidence="10">
        <text>L-lysine(out) + L-arginine(in) = L-lysine(in) + L-arginine(out)</text>
        <dbReference type="Rhea" id="RHEA:70827"/>
        <dbReference type="ChEBI" id="CHEBI:32551"/>
        <dbReference type="ChEBI" id="CHEBI:32682"/>
    </reaction>
    <physiologicalReaction direction="left-to-right" evidence="10">
        <dbReference type="Rhea" id="RHEA:70828"/>
    </physiologicalReaction>
</comment>
<evidence type="ECO:0000256" key="19">
    <source>
        <dbReference type="SAM" id="Phobius"/>
    </source>
</evidence>
<evidence type="ECO:0000313" key="20">
    <source>
        <dbReference type="EMBL" id="ESP01874.1"/>
    </source>
</evidence>
<dbReference type="Gene3D" id="1.20.1740.10">
    <property type="entry name" value="Amino acid/polyamine transporter I"/>
    <property type="match status" value="1"/>
</dbReference>
<comment type="similarity">
    <text evidence="2">Belongs to the amino acid-polyamine-organocation (APC) superfamily.</text>
</comment>
<keyword evidence="5" id="KW-0597">Phosphoprotein</keyword>
<feature type="transmembrane region" description="Helical" evidence="19">
    <location>
        <begin position="32"/>
        <end position="52"/>
    </location>
</feature>
<dbReference type="EMBL" id="KB200347">
    <property type="protein sequence ID" value="ESP01874.1"/>
    <property type="molecule type" value="Genomic_DNA"/>
</dbReference>
<evidence type="ECO:0000256" key="3">
    <source>
        <dbReference type="ARBA" id="ARBA00022448"/>
    </source>
</evidence>
<dbReference type="GO" id="GO:0015179">
    <property type="term" value="F:L-amino acid transmembrane transporter activity"/>
    <property type="evidence" value="ECO:0007669"/>
    <property type="project" value="TreeGrafter"/>
</dbReference>
<feature type="transmembrane region" description="Helical" evidence="19">
    <location>
        <begin position="438"/>
        <end position="460"/>
    </location>
</feature>
<dbReference type="Proteomes" id="UP000030746">
    <property type="component" value="Unassembled WGS sequence"/>
</dbReference>
<comment type="subcellular location">
    <subcellularLocation>
        <location evidence="1">Apical cell membrane</location>
        <topology evidence="1">Multi-pass membrane protein</topology>
    </subcellularLocation>
</comment>
<keyword evidence="3" id="KW-0813">Transport</keyword>
<evidence type="ECO:0000256" key="17">
    <source>
        <dbReference type="ARBA" id="ARBA00083296"/>
    </source>
</evidence>
<comment type="catalytic activity">
    <reaction evidence="14">
        <text>L-leucine(out) + L-arginine(in) = L-leucine(in) + L-arginine(out)</text>
        <dbReference type="Rhea" id="RHEA:71059"/>
        <dbReference type="ChEBI" id="CHEBI:32682"/>
        <dbReference type="ChEBI" id="CHEBI:57427"/>
    </reaction>
    <physiologicalReaction direction="left-to-right" evidence="14">
        <dbReference type="Rhea" id="RHEA:71060"/>
    </physiologicalReaction>
</comment>
<proteinExistence type="inferred from homology"/>
<keyword evidence="6 19" id="KW-0812">Transmembrane</keyword>
<dbReference type="STRING" id="225164.V4AD12"/>
<comment type="catalytic activity">
    <reaction evidence="13">
        <text>L-cysteine(out) + L-arginine(in) = L-cysteine(in) + L-arginine(out)</text>
        <dbReference type="Rhea" id="RHEA:71071"/>
        <dbReference type="ChEBI" id="CHEBI:32682"/>
        <dbReference type="ChEBI" id="CHEBI:35235"/>
    </reaction>
    <physiologicalReaction direction="left-to-right" evidence="13">
        <dbReference type="Rhea" id="RHEA:71072"/>
    </physiologicalReaction>
</comment>
<evidence type="ECO:0000256" key="1">
    <source>
        <dbReference type="ARBA" id="ARBA00004424"/>
    </source>
</evidence>
<evidence type="ECO:0000256" key="7">
    <source>
        <dbReference type="ARBA" id="ARBA00022989"/>
    </source>
</evidence>
<dbReference type="GeneID" id="20247256"/>
<dbReference type="PIRSF" id="PIRSF006060">
    <property type="entry name" value="AA_transporter"/>
    <property type="match status" value="1"/>
</dbReference>
<dbReference type="KEGG" id="lgi:LOTGIDRAFT_225086"/>
<evidence type="ECO:0000256" key="14">
    <source>
        <dbReference type="ARBA" id="ARBA00052732"/>
    </source>
</evidence>
<evidence type="ECO:0000256" key="2">
    <source>
        <dbReference type="ARBA" id="ARBA00009523"/>
    </source>
</evidence>
<feature type="transmembrane region" description="Helical" evidence="19">
    <location>
        <begin position="64"/>
        <end position="86"/>
    </location>
</feature>
<accession>V4AD12</accession>
<dbReference type="PANTHER" id="PTHR11785:SF512">
    <property type="entry name" value="SOBREMESA, ISOFORM B"/>
    <property type="match status" value="1"/>
</dbReference>
<evidence type="ECO:0000256" key="4">
    <source>
        <dbReference type="ARBA" id="ARBA00022475"/>
    </source>
</evidence>
<dbReference type="OrthoDB" id="5982228at2759"/>
<keyword evidence="4" id="KW-1003">Cell membrane</keyword>
<keyword evidence="8 19" id="KW-0472">Membrane</keyword>
<evidence type="ECO:0000256" key="13">
    <source>
        <dbReference type="ARBA" id="ARBA00052179"/>
    </source>
</evidence>
<dbReference type="InterPro" id="IPR002293">
    <property type="entry name" value="AA/rel_permease1"/>
</dbReference>
<feature type="transmembrane region" description="Helical" evidence="19">
    <location>
        <begin position="113"/>
        <end position="138"/>
    </location>
</feature>
<dbReference type="AlphaFoldDB" id="V4AD12"/>
<dbReference type="PANTHER" id="PTHR11785">
    <property type="entry name" value="AMINO ACID TRANSPORTER"/>
    <property type="match status" value="1"/>
</dbReference>
<dbReference type="GO" id="GO:0016324">
    <property type="term" value="C:apical plasma membrane"/>
    <property type="evidence" value="ECO:0007669"/>
    <property type="project" value="UniProtKB-SubCell"/>
</dbReference>
<feature type="transmembrane region" description="Helical" evidence="19">
    <location>
        <begin position="256"/>
        <end position="278"/>
    </location>
</feature>
<evidence type="ECO:0000256" key="12">
    <source>
        <dbReference type="ARBA" id="ARBA00051835"/>
    </source>
</evidence>
<reference evidence="20 21" key="1">
    <citation type="journal article" date="2013" name="Nature">
        <title>Insights into bilaterian evolution from three spiralian genomes.</title>
        <authorList>
            <person name="Simakov O."/>
            <person name="Marletaz F."/>
            <person name="Cho S.J."/>
            <person name="Edsinger-Gonzales E."/>
            <person name="Havlak P."/>
            <person name="Hellsten U."/>
            <person name="Kuo D.H."/>
            <person name="Larsson T."/>
            <person name="Lv J."/>
            <person name="Arendt D."/>
            <person name="Savage R."/>
            <person name="Osoegawa K."/>
            <person name="de Jong P."/>
            <person name="Grimwood J."/>
            <person name="Chapman J.A."/>
            <person name="Shapiro H."/>
            <person name="Aerts A."/>
            <person name="Otillar R.P."/>
            <person name="Terry A.Y."/>
            <person name="Boore J.L."/>
            <person name="Grigoriev I.V."/>
            <person name="Lindberg D.R."/>
            <person name="Seaver E.C."/>
            <person name="Weisblat D.A."/>
            <person name="Putnam N.H."/>
            <person name="Rokhsar D.S."/>
        </authorList>
    </citation>
    <scope>NUCLEOTIDE SEQUENCE [LARGE SCALE GENOMIC DNA]</scope>
</reference>
<feature type="transmembrane region" description="Helical" evidence="19">
    <location>
        <begin position="176"/>
        <end position="198"/>
    </location>
</feature>
<comment type="catalytic activity">
    <reaction evidence="18">
        <text>L-phenylalanine(out) + L-arginine(in) = L-phenylalanine(in) + L-arginine(out)</text>
        <dbReference type="Rhea" id="RHEA:71067"/>
        <dbReference type="ChEBI" id="CHEBI:32682"/>
        <dbReference type="ChEBI" id="CHEBI:58095"/>
    </reaction>
    <physiologicalReaction direction="left-to-right" evidence="18">
        <dbReference type="Rhea" id="RHEA:71068"/>
    </physiologicalReaction>
</comment>
<dbReference type="OMA" id="ATFFPYC"/>
<dbReference type="InterPro" id="IPR050598">
    <property type="entry name" value="AminoAcid_Transporter"/>
</dbReference>
<comment type="catalytic activity">
    <reaction evidence="11">
        <text>L-cystine(out) + L-arginine(in) = L-cystine(in) + L-arginine(out)</text>
        <dbReference type="Rhea" id="RHEA:71075"/>
        <dbReference type="ChEBI" id="CHEBI:32682"/>
        <dbReference type="ChEBI" id="CHEBI:35491"/>
    </reaction>
    <physiologicalReaction direction="left-to-right" evidence="11">
        <dbReference type="Rhea" id="RHEA:71076"/>
    </physiologicalReaction>
</comment>
<evidence type="ECO:0000256" key="10">
    <source>
        <dbReference type="ARBA" id="ARBA00051323"/>
    </source>
</evidence>
<evidence type="ECO:0000256" key="8">
    <source>
        <dbReference type="ARBA" id="ARBA00023136"/>
    </source>
</evidence>
<evidence type="ECO:0000256" key="11">
    <source>
        <dbReference type="ARBA" id="ARBA00051814"/>
    </source>
</evidence>
<dbReference type="HOGENOM" id="CLU_007946_3_0_1"/>
<organism evidence="20 21">
    <name type="scientific">Lottia gigantea</name>
    <name type="common">Giant owl limpet</name>
    <dbReference type="NCBI Taxonomy" id="225164"/>
    <lineage>
        <taxon>Eukaryota</taxon>
        <taxon>Metazoa</taxon>
        <taxon>Spiralia</taxon>
        <taxon>Lophotrochozoa</taxon>
        <taxon>Mollusca</taxon>
        <taxon>Gastropoda</taxon>
        <taxon>Patellogastropoda</taxon>
        <taxon>Lottioidea</taxon>
        <taxon>Lottiidae</taxon>
        <taxon>Lottia</taxon>
    </lineage>
</organism>
<protein>
    <recommendedName>
        <fullName evidence="15">b(0,+)-type amino acid transporter 1</fullName>
    </recommendedName>
    <alternativeName>
        <fullName evidence="16">Glycoprotein-associated amino acid transporter b0,+AT1</fullName>
    </alternativeName>
    <alternativeName>
        <fullName evidence="17">Solute carrier family 7 member 9</fullName>
    </alternativeName>
</protein>
<evidence type="ECO:0000256" key="15">
    <source>
        <dbReference type="ARBA" id="ARBA00074336"/>
    </source>
</evidence>
<feature type="transmembrane region" description="Helical" evidence="19">
    <location>
        <begin position="219"/>
        <end position="236"/>
    </location>
</feature>
<evidence type="ECO:0000313" key="21">
    <source>
        <dbReference type="Proteomes" id="UP000030746"/>
    </source>
</evidence>
<keyword evidence="7 19" id="KW-1133">Transmembrane helix</keyword>
<evidence type="ECO:0000256" key="5">
    <source>
        <dbReference type="ARBA" id="ARBA00022553"/>
    </source>
</evidence>
<evidence type="ECO:0000256" key="6">
    <source>
        <dbReference type="ARBA" id="ARBA00022692"/>
    </source>
</evidence>
<evidence type="ECO:0000256" key="18">
    <source>
        <dbReference type="ARBA" id="ARBA00093193"/>
    </source>
</evidence>
<dbReference type="CTD" id="20247256"/>
<sequence length="486" mass="52729">MEVLSRKPPPDKDKDTPSTILEVEKIALKRNLGLVGAVSMIVGTIIGSGIFVSPKGVLKSTGSVGLSLIVWVGAGVIGTLGGLSYAELGTLLPKSGGEYVYLKEGLGDIPAFLFSWTSVIVTRTSSLAIIALTFAAYTDSFFELCGGPQIPVKLIAVIVLILVGIVNSWSTKLASQVQIFFTFAKVISLVIIIIGGFVKLGEGKTSVLETGFKGTTQSPFIVALAFYNALWAYDGWNNLNIVTEELQNPNRNLPLANVLSMVIVIVIYLLTNVSYLTVMSVQQLLASPAVAVTWGDKVLGAASILMPLSVMVSTFGGANGSAYTGGRVVFAAARDGFLPEILSYVHCKNFTPLPSMLCTIFISLLMIIPGDIGGLIDLFSFTAWCFYGMTFLSLIILRFKMKNKERPYKVPIVIPIVLVLISIYLVIAPIVYEPKIEFLYAFLFVMAGLIFYFPFVYWNIKLKGIDSITMYLQLILEVVPSNFPSE</sequence>
<feature type="transmembrane region" description="Helical" evidence="19">
    <location>
        <begin position="150"/>
        <end position="170"/>
    </location>
</feature>